<gene>
    <name evidence="8" type="primary">MPP10</name>
    <name evidence="8" type="ORF">LPJ61_004969</name>
</gene>
<keyword evidence="5" id="KW-0687">Ribonucleoprotein</keyword>
<comment type="subcellular location">
    <subcellularLocation>
        <location evidence="1">Nucleus</location>
        <location evidence="1">Nucleolus</location>
    </subcellularLocation>
</comment>
<evidence type="ECO:0000313" key="8">
    <source>
        <dbReference type="EMBL" id="KAJ1726775.1"/>
    </source>
</evidence>
<dbReference type="Proteomes" id="UP001143981">
    <property type="component" value="Unassembled WGS sequence"/>
</dbReference>
<evidence type="ECO:0000256" key="1">
    <source>
        <dbReference type="ARBA" id="ARBA00004604"/>
    </source>
</evidence>
<evidence type="ECO:0000256" key="3">
    <source>
        <dbReference type="ARBA" id="ARBA00022552"/>
    </source>
</evidence>
<accession>A0A9W8CU72</accession>
<feature type="compositionally biased region" description="Acidic residues" evidence="7">
    <location>
        <begin position="147"/>
        <end position="171"/>
    </location>
</feature>
<proteinExistence type="inferred from homology"/>
<comment type="similarity">
    <text evidence="6">Belongs to the MPP10 family.</text>
</comment>
<evidence type="ECO:0000256" key="2">
    <source>
        <dbReference type="ARBA" id="ARBA00022517"/>
    </source>
</evidence>
<feature type="compositionally biased region" description="Acidic residues" evidence="7">
    <location>
        <begin position="119"/>
        <end position="129"/>
    </location>
</feature>
<name>A0A9W8CU72_9FUNG</name>
<dbReference type="InterPro" id="IPR012173">
    <property type="entry name" value="Mpp10"/>
</dbReference>
<evidence type="ECO:0000256" key="7">
    <source>
        <dbReference type="SAM" id="MobiDB-lite"/>
    </source>
</evidence>
<dbReference type="GO" id="GO:0005732">
    <property type="term" value="C:sno(s)RNA-containing ribonucleoprotein complex"/>
    <property type="evidence" value="ECO:0007669"/>
    <property type="project" value="InterPro"/>
</dbReference>
<evidence type="ECO:0000256" key="5">
    <source>
        <dbReference type="ARBA" id="ARBA00023274"/>
    </source>
</evidence>
<evidence type="ECO:0000256" key="4">
    <source>
        <dbReference type="ARBA" id="ARBA00023242"/>
    </source>
</evidence>
<feature type="compositionally biased region" description="Acidic residues" evidence="7">
    <location>
        <begin position="271"/>
        <end position="283"/>
    </location>
</feature>
<sequence length="552" mass="60303">MGTRRSKGASLSARAPADGFSQTVPEPFVAKYLDTPGTFVVPSAEARSAAMEIVGRTYDAANISAKFGIFDDWNAVTTSGFDPETQLWELINMRNEPVLKYSAGIMKELSLLIDSVDNGSDDSSDDSDADREKMDISQSEASASAESSDDENEDEDEDETAALEGSDDELEPGSPEVLSAESGDNDDEGGGDDDDESEGNANLATAKPSIVDDEFFSLAEVEAFADEGEEEEMRYRAILAGDYSKAPEDENEAESSDDDDESIDIFQDVGALDDEDDSDPDGDADGKRPDEMMYADFFKPPTGPKRGTGGTAGGKPAKRVKFAAGGTGPESESEDDEASPSSGRKTNLFEDEDDGSDKGDADGRSEFEKRQEKLQGMINKLEDEAVSGKHWTMIGEVGSNKRPKNSLLAEDLDFDHVQKAVPVITQEATVTLEDIIKRRILNEEWDDVVRKKDIQAKPFRPSKLVELNDKASKKSLAEEYEEEYMAQKTGDQFVPEDEVKLAESHKDIDSQLRNLFVQLDALSHFHFAPKPATADIEIRTNAPALQMEEKLP</sequence>
<feature type="non-terminal residue" evidence="8">
    <location>
        <position position="552"/>
    </location>
</feature>
<dbReference type="PANTHER" id="PTHR17039">
    <property type="entry name" value="U3 SMALL NUCLEOLAR RIBONUCLEOPROTEIN PROTEIN MPP10"/>
    <property type="match status" value="1"/>
</dbReference>
<evidence type="ECO:0000256" key="6">
    <source>
        <dbReference type="ARBA" id="ARBA00029455"/>
    </source>
</evidence>
<evidence type="ECO:0000313" key="9">
    <source>
        <dbReference type="Proteomes" id="UP001143981"/>
    </source>
</evidence>
<dbReference type="OrthoDB" id="445326at2759"/>
<feature type="region of interest" description="Disordered" evidence="7">
    <location>
        <begin position="115"/>
        <end position="212"/>
    </location>
</feature>
<dbReference type="Pfam" id="PF04006">
    <property type="entry name" value="Mpp10"/>
    <property type="match status" value="1"/>
</dbReference>
<keyword evidence="4" id="KW-0539">Nucleus</keyword>
<protein>
    <submittedName>
        <fullName evidence="8">U3 snoRNP protein</fullName>
    </submittedName>
</protein>
<reference evidence="8" key="1">
    <citation type="submission" date="2022-07" db="EMBL/GenBank/DDBJ databases">
        <title>Phylogenomic reconstructions and comparative analyses of Kickxellomycotina fungi.</title>
        <authorList>
            <person name="Reynolds N.K."/>
            <person name="Stajich J.E."/>
            <person name="Barry K."/>
            <person name="Grigoriev I.V."/>
            <person name="Crous P."/>
            <person name="Smith M.E."/>
        </authorList>
    </citation>
    <scope>NUCLEOTIDE SEQUENCE</scope>
    <source>
        <strain evidence="8">BCRC 34381</strain>
    </source>
</reference>
<feature type="region of interest" description="Disordered" evidence="7">
    <location>
        <begin position="235"/>
        <end position="376"/>
    </location>
</feature>
<comment type="caution">
    <text evidence="8">The sequence shown here is derived from an EMBL/GenBank/DDBJ whole genome shotgun (WGS) entry which is preliminary data.</text>
</comment>
<dbReference type="GO" id="GO:0006364">
    <property type="term" value="P:rRNA processing"/>
    <property type="evidence" value="ECO:0007669"/>
    <property type="project" value="UniProtKB-KW"/>
</dbReference>
<keyword evidence="3" id="KW-0698">rRNA processing</keyword>
<dbReference type="GO" id="GO:0032040">
    <property type="term" value="C:small-subunit processome"/>
    <property type="evidence" value="ECO:0007669"/>
    <property type="project" value="TreeGrafter"/>
</dbReference>
<dbReference type="AlphaFoldDB" id="A0A9W8CU72"/>
<dbReference type="EMBL" id="JANBOI010001377">
    <property type="protein sequence ID" value="KAJ1726775.1"/>
    <property type="molecule type" value="Genomic_DNA"/>
</dbReference>
<organism evidence="8 9">
    <name type="scientific">Coemansia biformis</name>
    <dbReference type="NCBI Taxonomy" id="1286918"/>
    <lineage>
        <taxon>Eukaryota</taxon>
        <taxon>Fungi</taxon>
        <taxon>Fungi incertae sedis</taxon>
        <taxon>Zoopagomycota</taxon>
        <taxon>Kickxellomycotina</taxon>
        <taxon>Kickxellomycetes</taxon>
        <taxon>Kickxellales</taxon>
        <taxon>Kickxellaceae</taxon>
        <taxon>Coemansia</taxon>
    </lineage>
</organism>
<keyword evidence="9" id="KW-1185">Reference proteome</keyword>
<dbReference type="GO" id="GO:0034457">
    <property type="term" value="C:Mpp10 complex"/>
    <property type="evidence" value="ECO:0007669"/>
    <property type="project" value="InterPro"/>
</dbReference>
<dbReference type="PIRSF" id="PIRSF017300">
    <property type="entry name" value="snoRNP_Mpp10"/>
    <property type="match status" value="1"/>
</dbReference>
<dbReference type="PANTHER" id="PTHR17039:SF0">
    <property type="entry name" value="U3 SMALL NUCLEOLAR RIBONUCLEOPROTEIN PROTEIN MPP10"/>
    <property type="match status" value="1"/>
</dbReference>
<feature type="compositionally biased region" description="Basic and acidic residues" evidence="7">
    <location>
        <begin position="356"/>
        <end position="373"/>
    </location>
</feature>
<feature type="compositionally biased region" description="Acidic residues" evidence="7">
    <location>
        <begin position="183"/>
        <end position="198"/>
    </location>
</feature>
<keyword evidence="2" id="KW-0690">Ribosome biogenesis</keyword>
<feature type="compositionally biased region" description="Acidic residues" evidence="7">
    <location>
        <begin position="249"/>
        <end position="263"/>
    </location>
</feature>